<organism evidence="5 6">
    <name type="scientific">Eiseniibacteriota bacterium</name>
    <dbReference type="NCBI Taxonomy" id="2212470"/>
    <lineage>
        <taxon>Bacteria</taxon>
        <taxon>Candidatus Eiseniibacteriota</taxon>
    </lineage>
</organism>
<dbReference type="InterPro" id="IPR052346">
    <property type="entry name" value="O-mannosyl-transferase_TMTC"/>
</dbReference>
<dbReference type="SUPFAM" id="SSF48452">
    <property type="entry name" value="TPR-like"/>
    <property type="match status" value="1"/>
</dbReference>
<dbReference type="Proteomes" id="UP000316852">
    <property type="component" value="Unassembled WGS sequence"/>
</dbReference>
<feature type="transmembrane region" description="Helical" evidence="4">
    <location>
        <begin position="399"/>
        <end position="419"/>
    </location>
</feature>
<feature type="transmembrane region" description="Helical" evidence="4">
    <location>
        <begin position="322"/>
        <end position="342"/>
    </location>
</feature>
<feature type="transmembrane region" description="Helical" evidence="4">
    <location>
        <begin position="38"/>
        <end position="55"/>
    </location>
</feature>
<name>A0A538T3X7_UNCEI</name>
<dbReference type="Gene3D" id="1.25.40.10">
    <property type="entry name" value="Tetratricopeptide repeat domain"/>
    <property type="match status" value="2"/>
</dbReference>
<dbReference type="PROSITE" id="PS50005">
    <property type="entry name" value="TPR"/>
    <property type="match status" value="3"/>
</dbReference>
<evidence type="ECO:0000313" key="6">
    <source>
        <dbReference type="Proteomes" id="UP000316852"/>
    </source>
</evidence>
<feature type="transmembrane region" description="Helical" evidence="4">
    <location>
        <begin position="348"/>
        <end position="365"/>
    </location>
</feature>
<feature type="repeat" description="TPR" evidence="3">
    <location>
        <begin position="505"/>
        <end position="538"/>
    </location>
</feature>
<keyword evidence="1" id="KW-0677">Repeat</keyword>
<proteinExistence type="predicted"/>
<sequence>MARSFRAPQLKIPQAPRAAPENRGGHAARGFDLVRTRYWPLLAALVLLAALLPYWRSLGYDFVWDDKVMIGPQLDLRHPGDLGRLWRTPFDTLLRDPALDRTYFRPVVLLSLAADRAVYGGNPAGFHLTNLIWYALACLFLWLFAWEMSGRPIPAAVGACLFALHPAHPESVCFIAGRTDVICGAFLFASLWAAARWGPRIRNELGKLLPASLLLLAALWSKEVAFFASPLPLLALWTRDRRIGSGGLARAAVPLLLSIGVAWVSRVAVLGPHMLPTVSPVEGTGPALLTSVSVVARYLPLLLFPVSLSARHEVPVLTGPDWVFAAGLLILLAIAVGFLLLVRRRSRWAVPLFLFASTLVPLCYVRIIAGALLAERFLFLPSGALALGISMLPGTSGPYLAGIAAPFFLALLLPRVAIWKNDATLYSSMLRDSPNSPYVHAVLGGYYYQKRDLARAIEHHKRAFELKPEFTESLLNLSAAEEESGQVDSAFAHARLLLRLRPGYAAAWYALGNLHVRADRPDSAVSAYRESLRLNPDFAQAENNLGVVLERLGRTEEAIAHYRRAGEILPGYADAANNLARLTGGRPR</sequence>
<evidence type="ECO:0000256" key="1">
    <source>
        <dbReference type="ARBA" id="ARBA00022737"/>
    </source>
</evidence>
<keyword evidence="4" id="KW-0812">Transmembrane</keyword>
<feature type="transmembrane region" description="Helical" evidence="4">
    <location>
        <begin position="248"/>
        <end position="268"/>
    </location>
</feature>
<dbReference type="EMBL" id="VBOW01000036">
    <property type="protein sequence ID" value="TMQ58341.1"/>
    <property type="molecule type" value="Genomic_DNA"/>
</dbReference>
<gene>
    <name evidence="5" type="ORF">E6K76_08150</name>
</gene>
<feature type="repeat" description="TPR" evidence="3">
    <location>
        <begin position="437"/>
        <end position="470"/>
    </location>
</feature>
<dbReference type="PANTHER" id="PTHR44227">
    <property type="match status" value="1"/>
</dbReference>
<dbReference type="AlphaFoldDB" id="A0A538T3X7"/>
<reference evidence="5 6" key="1">
    <citation type="journal article" date="2019" name="Nat. Microbiol.">
        <title>Mediterranean grassland soil C-N compound turnover is dependent on rainfall and depth, and is mediated by genomically divergent microorganisms.</title>
        <authorList>
            <person name="Diamond S."/>
            <person name="Andeer P.F."/>
            <person name="Li Z."/>
            <person name="Crits-Christoph A."/>
            <person name="Burstein D."/>
            <person name="Anantharaman K."/>
            <person name="Lane K.R."/>
            <person name="Thomas B.C."/>
            <person name="Pan C."/>
            <person name="Northen T.R."/>
            <person name="Banfield J.F."/>
        </authorList>
    </citation>
    <scope>NUCLEOTIDE SEQUENCE [LARGE SCALE GENOMIC DNA]</scope>
    <source>
        <strain evidence="5">WS_6</strain>
    </source>
</reference>
<keyword evidence="4" id="KW-1133">Transmembrane helix</keyword>
<dbReference type="PANTHER" id="PTHR44227:SF3">
    <property type="entry name" value="PROTEIN O-MANNOSYL-TRANSFERASE TMTC4"/>
    <property type="match status" value="1"/>
</dbReference>
<evidence type="ECO:0000313" key="5">
    <source>
        <dbReference type="EMBL" id="TMQ58341.1"/>
    </source>
</evidence>
<keyword evidence="2 3" id="KW-0802">TPR repeat</keyword>
<dbReference type="SMART" id="SM00028">
    <property type="entry name" value="TPR"/>
    <property type="match status" value="4"/>
</dbReference>
<dbReference type="InterPro" id="IPR019734">
    <property type="entry name" value="TPR_rpt"/>
</dbReference>
<dbReference type="GO" id="GO:0000030">
    <property type="term" value="F:mannosyltransferase activity"/>
    <property type="evidence" value="ECO:0007669"/>
    <property type="project" value="TreeGrafter"/>
</dbReference>
<evidence type="ECO:0000256" key="2">
    <source>
        <dbReference type="ARBA" id="ARBA00022803"/>
    </source>
</evidence>
<feature type="transmembrane region" description="Helical" evidence="4">
    <location>
        <begin position="131"/>
        <end position="150"/>
    </location>
</feature>
<feature type="transmembrane region" description="Helical" evidence="4">
    <location>
        <begin position="213"/>
        <end position="236"/>
    </location>
</feature>
<evidence type="ECO:0000256" key="4">
    <source>
        <dbReference type="SAM" id="Phobius"/>
    </source>
</evidence>
<feature type="repeat" description="TPR" evidence="3">
    <location>
        <begin position="539"/>
        <end position="572"/>
    </location>
</feature>
<dbReference type="InterPro" id="IPR011990">
    <property type="entry name" value="TPR-like_helical_dom_sf"/>
</dbReference>
<dbReference type="GO" id="GO:0035269">
    <property type="term" value="P:protein O-linked glycosylation via mannose"/>
    <property type="evidence" value="ECO:0007669"/>
    <property type="project" value="TreeGrafter"/>
</dbReference>
<keyword evidence="4" id="KW-0472">Membrane</keyword>
<evidence type="ECO:0000256" key="3">
    <source>
        <dbReference type="PROSITE-ProRule" id="PRU00339"/>
    </source>
</evidence>
<dbReference type="PROSITE" id="PS50293">
    <property type="entry name" value="TPR_REGION"/>
    <property type="match status" value="1"/>
</dbReference>
<comment type="caution">
    <text evidence="5">The sequence shown here is derived from an EMBL/GenBank/DDBJ whole genome shotgun (WGS) entry which is preliminary data.</text>
</comment>
<dbReference type="GO" id="GO:0030968">
    <property type="term" value="P:endoplasmic reticulum unfolded protein response"/>
    <property type="evidence" value="ECO:0007669"/>
    <property type="project" value="TreeGrafter"/>
</dbReference>
<accession>A0A538T3X7</accession>
<dbReference type="Pfam" id="PF13432">
    <property type="entry name" value="TPR_16"/>
    <property type="match status" value="2"/>
</dbReference>
<feature type="transmembrane region" description="Helical" evidence="4">
    <location>
        <begin position="171"/>
        <end position="193"/>
    </location>
</feature>
<protein>
    <submittedName>
        <fullName evidence="5">Tetratricopeptide repeat protein</fullName>
    </submittedName>
</protein>